<evidence type="ECO:0000256" key="1">
    <source>
        <dbReference type="ARBA" id="ARBA00004651"/>
    </source>
</evidence>
<dbReference type="Proteomes" id="UP000430692">
    <property type="component" value="Unassembled WGS sequence"/>
</dbReference>
<evidence type="ECO:0000256" key="2">
    <source>
        <dbReference type="ARBA" id="ARBA00022448"/>
    </source>
</evidence>
<evidence type="ECO:0000256" key="3">
    <source>
        <dbReference type="ARBA" id="ARBA00022692"/>
    </source>
</evidence>
<evidence type="ECO:0000313" key="8">
    <source>
        <dbReference type="EMBL" id="MXQ55829.1"/>
    </source>
</evidence>
<proteinExistence type="predicted"/>
<feature type="transmembrane region" description="Helical" evidence="6">
    <location>
        <begin position="325"/>
        <end position="346"/>
    </location>
</feature>
<keyword evidence="5 6" id="KW-0472">Membrane</keyword>
<sequence length="434" mass="48401">MVEKNYKRYFQFFLIILAAGSIFPLIYLKTNYQETILEVYGITLNQLNGIFSVLGIAYLVGYSPSGWLADRFSAKKLLFISLIVCGVTGLWFAQVPSYSMVLVIFGIWGFFSVFTFWAAHLKLVKLIAKKEEEGRFFGALDGGRGLVEAILASIALFIFTNVLGDNTVLAHKKEALQFVVYMYSVVLIFVSILILIFVEEDKTSIKKESSSKKTAELSKKMNLKDFKQIFSNKFIWLLGGIIFLSYIVTWAVYYQGGFLQTNIKIDAATVGQVTVVMLWMRPIGGILGGFLGDIFGKSNILMIALGLAATFLIAISSIPVTMPHIYFKIQVVMIGLMLYTVRGLYWSLLGDCKIDEKMLGLAIGVVSLIGYLPDILMPLVNNVLFKTYGPHGGYNGYFIFCACAAILAIFMTLIFRISVKKEAIKSIKTDSLTL</sequence>
<evidence type="ECO:0000259" key="7">
    <source>
        <dbReference type="PROSITE" id="PS50850"/>
    </source>
</evidence>
<accession>A0A6I4VVB9</accession>
<dbReference type="RefSeq" id="WP_160803182.1">
    <property type="nucleotide sequence ID" value="NZ_WUUL01000020.1"/>
</dbReference>
<comment type="caution">
    <text evidence="8">The sequence shown here is derived from an EMBL/GenBank/DDBJ whole genome shotgun (WGS) entry which is preliminary data.</text>
</comment>
<feature type="transmembrane region" description="Helical" evidence="6">
    <location>
        <begin position="397"/>
        <end position="419"/>
    </location>
</feature>
<name>A0A6I4VVB9_9BACL</name>
<feature type="transmembrane region" description="Helical" evidence="6">
    <location>
        <begin position="145"/>
        <end position="163"/>
    </location>
</feature>
<feature type="transmembrane region" description="Helical" evidence="6">
    <location>
        <begin position="9"/>
        <end position="27"/>
    </location>
</feature>
<feature type="transmembrane region" description="Helical" evidence="6">
    <location>
        <begin position="100"/>
        <end position="124"/>
    </location>
</feature>
<evidence type="ECO:0000256" key="5">
    <source>
        <dbReference type="ARBA" id="ARBA00023136"/>
    </source>
</evidence>
<dbReference type="SUPFAM" id="SSF103473">
    <property type="entry name" value="MFS general substrate transporter"/>
    <property type="match status" value="1"/>
</dbReference>
<comment type="subcellular location">
    <subcellularLocation>
        <location evidence="1">Cell membrane</location>
        <topology evidence="1">Multi-pass membrane protein</topology>
    </subcellularLocation>
</comment>
<feature type="transmembrane region" description="Helical" evidence="6">
    <location>
        <begin position="77"/>
        <end position="94"/>
    </location>
</feature>
<protein>
    <submittedName>
        <fullName evidence="8">MFS transporter</fullName>
    </submittedName>
</protein>
<dbReference type="InterPro" id="IPR020846">
    <property type="entry name" value="MFS_dom"/>
</dbReference>
<dbReference type="InterPro" id="IPR011701">
    <property type="entry name" value="MFS"/>
</dbReference>
<evidence type="ECO:0000256" key="4">
    <source>
        <dbReference type="ARBA" id="ARBA00022989"/>
    </source>
</evidence>
<reference evidence="8 9" key="1">
    <citation type="submission" date="2019-12" db="EMBL/GenBank/DDBJ databases">
        <title>Whole-genome analyses of novel actinobacteria.</title>
        <authorList>
            <person name="Sahin N."/>
            <person name="Saygin H."/>
        </authorList>
    </citation>
    <scope>NUCLEOTIDE SEQUENCE [LARGE SCALE GENOMIC DNA]</scope>
    <source>
        <strain evidence="8 9">KC615</strain>
    </source>
</reference>
<dbReference type="Pfam" id="PF07690">
    <property type="entry name" value="MFS_1"/>
    <property type="match status" value="1"/>
</dbReference>
<dbReference type="GO" id="GO:0035435">
    <property type="term" value="P:phosphate ion transmembrane transport"/>
    <property type="evidence" value="ECO:0007669"/>
    <property type="project" value="TreeGrafter"/>
</dbReference>
<dbReference type="GO" id="GO:0061513">
    <property type="term" value="F:glucose 6-phosphate:phosphate antiporter activity"/>
    <property type="evidence" value="ECO:0007669"/>
    <property type="project" value="TreeGrafter"/>
</dbReference>
<keyword evidence="3 6" id="KW-0812">Transmembrane</keyword>
<evidence type="ECO:0000256" key="6">
    <source>
        <dbReference type="SAM" id="Phobius"/>
    </source>
</evidence>
<feature type="domain" description="Major facilitator superfamily (MFS) profile" evidence="7">
    <location>
        <begin position="1"/>
        <end position="420"/>
    </location>
</feature>
<feature type="transmembrane region" description="Helical" evidence="6">
    <location>
        <begin position="175"/>
        <end position="198"/>
    </location>
</feature>
<dbReference type="CDD" id="cd06174">
    <property type="entry name" value="MFS"/>
    <property type="match status" value="1"/>
</dbReference>
<feature type="transmembrane region" description="Helical" evidence="6">
    <location>
        <begin position="234"/>
        <end position="253"/>
    </location>
</feature>
<dbReference type="AlphaFoldDB" id="A0A6I4VVB9"/>
<dbReference type="PROSITE" id="PS50850">
    <property type="entry name" value="MFS"/>
    <property type="match status" value="1"/>
</dbReference>
<dbReference type="PANTHER" id="PTHR43826">
    <property type="entry name" value="GLUCOSE-6-PHOSPHATE EXCHANGER SLC37A4"/>
    <property type="match status" value="1"/>
</dbReference>
<dbReference type="PANTHER" id="PTHR43826:SF3">
    <property type="entry name" value="GLUCOSE-6-PHOSPHATE EXCHANGER SLC37A4"/>
    <property type="match status" value="1"/>
</dbReference>
<feature type="transmembrane region" description="Helical" evidence="6">
    <location>
        <begin position="273"/>
        <end position="292"/>
    </location>
</feature>
<dbReference type="Gene3D" id="1.20.1250.20">
    <property type="entry name" value="MFS general substrate transporter like domains"/>
    <property type="match status" value="2"/>
</dbReference>
<dbReference type="InterPro" id="IPR036259">
    <property type="entry name" value="MFS_trans_sf"/>
</dbReference>
<keyword evidence="9" id="KW-1185">Reference proteome</keyword>
<evidence type="ECO:0000313" key="9">
    <source>
        <dbReference type="Proteomes" id="UP000430692"/>
    </source>
</evidence>
<keyword evidence="2" id="KW-0813">Transport</keyword>
<gene>
    <name evidence="8" type="ORF">GSM42_19290</name>
</gene>
<feature type="transmembrane region" description="Helical" evidence="6">
    <location>
        <begin position="47"/>
        <end position="65"/>
    </location>
</feature>
<dbReference type="InterPro" id="IPR051337">
    <property type="entry name" value="OPA_Antiporter"/>
</dbReference>
<feature type="transmembrane region" description="Helical" evidence="6">
    <location>
        <begin position="299"/>
        <end position="319"/>
    </location>
</feature>
<dbReference type="GO" id="GO:0005886">
    <property type="term" value="C:plasma membrane"/>
    <property type="evidence" value="ECO:0007669"/>
    <property type="project" value="UniProtKB-SubCell"/>
</dbReference>
<keyword evidence="4 6" id="KW-1133">Transmembrane helix</keyword>
<organism evidence="8 9">
    <name type="scientific">Shimazuella alba</name>
    <dbReference type="NCBI Taxonomy" id="2690964"/>
    <lineage>
        <taxon>Bacteria</taxon>
        <taxon>Bacillati</taxon>
        <taxon>Bacillota</taxon>
        <taxon>Bacilli</taxon>
        <taxon>Bacillales</taxon>
        <taxon>Thermoactinomycetaceae</taxon>
        <taxon>Shimazuella</taxon>
    </lineage>
</organism>
<dbReference type="EMBL" id="WUUL01000020">
    <property type="protein sequence ID" value="MXQ55829.1"/>
    <property type="molecule type" value="Genomic_DNA"/>
</dbReference>
<feature type="transmembrane region" description="Helical" evidence="6">
    <location>
        <begin position="358"/>
        <end position="377"/>
    </location>
</feature>